<dbReference type="PANTHER" id="PTHR47992">
    <property type="entry name" value="PROTEIN PHOSPHATASE"/>
    <property type="match status" value="1"/>
</dbReference>
<feature type="domain" description="PPM-type phosphatase" evidence="1">
    <location>
        <begin position="74"/>
        <end position="292"/>
    </location>
</feature>
<keyword evidence="3" id="KW-1185">Reference proteome</keyword>
<dbReference type="InterPro" id="IPR036457">
    <property type="entry name" value="PPM-type-like_dom_sf"/>
</dbReference>
<accession>A0A840PLZ5</accession>
<dbReference type="Proteomes" id="UP000578449">
    <property type="component" value="Unassembled WGS sequence"/>
</dbReference>
<dbReference type="GO" id="GO:0004722">
    <property type="term" value="F:protein serine/threonine phosphatase activity"/>
    <property type="evidence" value="ECO:0007669"/>
    <property type="project" value="InterPro"/>
</dbReference>
<sequence length="299" mass="30576">MTAEMTATCPHCAYPVLQDETFCEECGRAIHAGTPGACASCGAGASEVGADGYCGRCGVRQPAPRDHLEVETGSAAGVSDRGLRHSRNEDSMALMEVDEYVTVGVVCDGVSSSPRPDNGSQAAAETGAATLVKELRAGAGHVEATRAAVARAAEAIAALGTYEDAPACTYVSAIVAPGRVTIGWVGDSRAYWLGPRPVRLTSDDATETGMLTAWLGADAGEVIPQVSTFEPDTPGVVLVCSDGLWNYLPTAEEMAAAAPGAATAPLATAQALVRHALESGGRDNITVLVIPYGRGSAIQ</sequence>
<dbReference type="RefSeq" id="WP_185056900.1">
    <property type="nucleotide sequence ID" value="NZ_BAABIX010000043.1"/>
</dbReference>
<evidence type="ECO:0000313" key="3">
    <source>
        <dbReference type="Proteomes" id="UP000578449"/>
    </source>
</evidence>
<proteinExistence type="predicted"/>
<dbReference type="InterPro" id="IPR015655">
    <property type="entry name" value="PP2C"/>
</dbReference>
<comment type="caution">
    <text evidence="2">The sequence shown here is derived from an EMBL/GenBank/DDBJ whole genome shotgun (WGS) entry which is preliminary data.</text>
</comment>
<evidence type="ECO:0000313" key="2">
    <source>
        <dbReference type="EMBL" id="MBB5140102.1"/>
    </source>
</evidence>
<dbReference type="PROSITE" id="PS51746">
    <property type="entry name" value="PPM_2"/>
    <property type="match status" value="1"/>
</dbReference>
<evidence type="ECO:0000259" key="1">
    <source>
        <dbReference type="PROSITE" id="PS51746"/>
    </source>
</evidence>
<protein>
    <submittedName>
        <fullName evidence="2">Serine/threonine protein phosphatase PrpC</fullName>
    </submittedName>
</protein>
<dbReference type="InterPro" id="IPR001932">
    <property type="entry name" value="PPM-type_phosphatase-like_dom"/>
</dbReference>
<name>A0A840PLZ5_9ACTN</name>
<dbReference type="AlphaFoldDB" id="A0A840PLZ5"/>
<dbReference type="Pfam" id="PF13672">
    <property type="entry name" value="PP2C_2"/>
    <property type="match status" value="1"/>
</dbReference>
<organism evidence="2 3">
    <name type="scientific">Thermocatellispora tengchongensis</name>
    <dbReference type="NCBI Taxonomy" id="1073253"/>
    <lineage>
        <taxon>Bacteria</taxon>
        <taxon>Bacillati</taxon>
        <taxon>Actinomycetota</taxon>
        <taxon>Actinomycetes</taxon>
        <taxon>Streptosporangiales</taxon>
        <taxon>Streptosporangiaceae</taxon>
        <taxon>Thermocatellispora</taxon>
    </lineage>
</organism>
<reference evidence="2 3" key="1">
    <citation type="submission" date="2020-08" db="EMBL/GenBank/DDBJ databases">
        <title>Genomic Encyclopedia of Type Strains, Phase IV (KMG-IV): sequencing the most valuable type-strain genomes for metagenomic binning, comparative biology and taxonomic classification.</title>
        <authorList>
            <person name="Goeker M."/>
        </authorList>
    </citation>
    <scope>NUCLEOTIDE SEQUENCE [LARGE SCALE GENOMIC DNA]</scope>
    <source>
        <strain evidence="2 3">DSM 45615</strain>
    </source>
</reference>
<gene>
    <name evidence="2" type="ORF">HNP84_009867</name>
</gene>
<dbReference type="SUPFAM" id="SSF81606">
    <property type="entry name" value="PP2C-like"/>
    <property type="match status" value="1"/>
</dbReference>
<dbReference type="EMBL" id="JACHGN010000036">
    <property type="protein sequence ID" value="MBB5140102.1"/>
    <property type="molecule type" value="Genomic_DNA"/>
</dbReference>
<dbReference type="SMART" id="SM00332">
    <property type="entry name" value="PP2Cc"/>
    <property type="match status" value="1"/>
</dbReference>
<dbReference type="Gene3D" id="3.60.40.10">
    <property type="entry name" value="PPM-type phosphatase domain"/>
    <property type="match status" value="1"/>
</dbReference>